<dbReference type="PANTHER" id="PTHR23342">
    <property type="entry name" value="N-ACETYLGLUTAMATE SYNTHASE"/>
    <property type="match status" value="1"/>
</dbReference>
<dbReference type="Gene3D" id="3.40.1160.10">
    <property type="entry name" value="Acetylglutamate kinase-like"/>
    <property type="match status" value="1"/>
</dbReference>
<dbReference type="RefSeq" id="XP_004707266.2">
    <property type="nucleotide sequence ID" value="XM_004707209.2"/>
</dbReference>
<reference evidence="5" key="1">
    <citation type="submission" date="2025-08" db="UniProtKB">
        <authorList>
            <consortium name="RefSeq"/>
        </authorList>
    </citation>
    <scope>IDENTIFICATION</scope>
</reference>
<evidence type="ECO:0000256" key="1">
    <source>
        <dbReference type="ARBA" id="ARBA00022679"/>
    </source>
</evidence>
<evidence type="ECO:0000313" key="5">
    <source>
        <dbReference type="RefSeq" id="XP_004707266.2"/>
    </source>
</evidence>
<organism evidence="4 5">
    <name type="scientific">Echinops telfairi</name>
    <name type="common">Lesser hedgehog tenrec</name>
    <dbReference type="NCBI Taxonomy" id="9371"/>
    <lineage>
        <taxon>Eukaryota</taxon>
        <taxon>Metazoa</taxon>
        <taxon>Chordata</taxon>
        <taxon>Craniata</taxon>
        <taxon>Vertebrata</taxon>
        <taxon>Euteleostomi</taxon>
        <taxon>Mammalia</taxon>
        <taxon>Eutheria</taxon>
        <taxon>Afrotheria</taxon>
        <taxon>Tenrecidae</taxon>
        <taxon>Tenrecinae</taxon>
        <taxon>Echinops</taxon>
    </lineage>
</organism>
<dbReference type="InterPro" id="IPR036393">
    <property type="entry name" value="AceGlu_kinase-like_sf"/>
</dbReference>
<name>A0ABM0ITF0_ECHTE</name>
<feature type="domain" description="N-acetyltransferase" evidence="3">
    <location>
        <begin position="367"/>
        <end position="518"/>
    </location>
</feature>
<dbReference type="SUPFAM" id="SSF53633">
    <property type="entry name" value="Carbamate kinase-like"/>
    <property type="match status" value="1"/>
</dbReference>
<dbReference type="PANTHER" id="PTHR23342:SF0">
    <property type="entry name" value="N-ACETYLGLUTAMATE SYNTHASE, MITOCHONDRIAL"/>
    <property type="match status" value="1"/>
</dbReference>
<dbReference type="Gene3D" id="3.40.630.30">
    <property type="match status" value="1"/>
</dbReference>
<accession>A0ABM0ITF0</accession>
<dbReference type="PROSITE" id="PS51731">
    <property type="entry name" value="GNAT_NAGS"/>
    <property type="match status" value="1"/>
</dbReference>
<gene>
    <name evidence="5" type="primary">NAGS</name>
</gene>
<dbReference type="Pfam" id="PF04768">
    <property type="entry name" value="NAT"/>
    <property type="match status" value="1"/>
</dbReference>
<feature type="region of interest" description="Disordered" evidence="2">
    <location>
        <begin position="68"/>
        <end position="110"/>
    </location>
</feature>
<keyword evidence="1" id="KW-0808">Transferase</keyword>
<keyword evidence="4" id="KW-1185">Reference proteome</keyword>
<evidence type="ECO:0000256" key="2">
    <source>
        <dbReference type="SAM" id="MobiDB-lite"/>
    </source>
</evidence>
<feature type="compositionally biased region" description="Polar residues" evidence="2">
    <location>
        <begin position="9"/>
        <end position="28"/>
    </location>
</feature>
<protein>
    <submittedName>
        <fullName evidence="5">N-acetylglutamate synthase, mitochondrial</fullName>
    </submittedName>
</protein>
<evidence type="ECO:0000313" key="4">
    <source>
        <dbReference type="Proteomes" id="UP000694863"/>
    </source>
</evidence>
<proteinExistence type="predicted"/>
<feature type="region of interest" description="Disordered" evidence="2">
    <location>
        <begin position="1"/>
        <end position="34"/>
    </location>
</feature>
<dbReference type="CDD" id="cd04265">
    <property type="entry name" value="DUF619-NAGS-U"/>
    <property type="match status" value="1"/>
</dbReference>
<evidence type="ECO:0000259" key="3">
    <source>
        <dbReference type="PROSITE" id="PS51731"/>
    </source>
</evidence>
<sequence length="526" mass="57147">MSPIPINPGPQNDNQTPKRTVTEWSLTPSDPMKDAGHAELSLVTILRGCQPPGARPLTYGPIFSKRAGSGDSRALSGPRPGQVRPLPRQVSSGSQRWRLAGPKESGDRRQAQGLARCAWGDGPGLRPLIILPWQVDEEVLGCQEAVASLAFALAFLQRMDMKPLVVLGLPAPTAPSGSLSFWEAKGQLAHSCKVLVDALRHNAATAVPFFGGGSVLGAAEPAPHASYGGIVSVETDLLRWCLESGSVPILCPIGETAARRSVLLDSLEVTAALAKALQPTKIIFLNTAGGLRDSSRKVLSIVNLPADLDLVTNAEWVSTKERQQMRLIVDVLSRLPHHSSAVITAASTLLTELFSNKGSGTLFKNAERMLRVQSLDSLDQGRLVNLVNTSFGKKLREDYLSSLRPRLHSIYVSEGYNAAAILTMEPVLGGTPYLDKFVVGSSRQGQGSGQMLWECLRRDLQTLFWRSRVTNPINPWYFKHSDGSFSNKQWIFFWFGLADIRDSYELVNHAKGLPDSFCKPVSDPGS</sequence>
<dbReference type="GeneID" id="101639107"/>
<dbReference type="InterPro" id="IPR006855">
    <property type="entry name" value="Vertebrate-like_GNAT_dom"/>
</dbReference>
<dbReference type="Proteomes" id="UP000694863">
    <property type="component" value="Unplaced"/>
</dbReference>